<dbReference type="CDD" id="cd18567">
    <property type="entry name" value="ABC_6TM_CvaB_RaxB_like"/>
    <property type="match status" value="1"/>
</dbReference>
<evidence type="ECO:0000256" key="3">
    <source>
        <dbReference type="ARBA" id="ARBA00022741"/>
    </source>
</evidence>
<dbReference type="SUPFAM" id="SSF52540">
    <property type="entry name" value="P-loop containing nucleoside triphosphate hydrolases"/>
    <property type="match status" value="1"/>
</dbReference>
<name>A0ABV2J6Y6_9HYPH</name>
<evidence type="ECO:0000256" key="7">
    <source>
        <dbReference type="SAM" id="Phobius"/>
    </source>
</evidence>
<proteinExistence type="predicted"/>
<dbReference type="CDD" id="cd03228">
    <property type="entry name" value="ABCC_MRP_Like"/>
    <property type="match status" value="1"/>
</dbReference>
<evidence type="ECO:0000256" key="2">
    <source>
        <dbReference type="ARBA" id="ARBA00022692"/>
    </source>
</evidence>
<dbReference type="SMART" id="SM00382">
    <property type="entry name" value="AAA"/>
    <property type="match status" value="1"/>
</dbReference>
<keyword evidence="4 11" id="KW-0067">ATP-binding</keyword>
<dbReference type="InterPro" id="IPR003439">
    <property type="entry name" value="ABC_transporter-like_ATP-bd"/>
</dbReference>
<dbReference type="RefSeq" id="WP_354558141.1">
    <property type="nucleotide sequence ID" value="NZ_JBEPMB010000008.1"/>
</dbReference>
<evidence type="ECO:0000313" key="11">
    <source>
        <dbReference type="EMBL" id="MET3615680.1"/>
    </source>
</evidence>
<dbReference type="InterPro" id="IPR039421">
    <property type="entry name" value="Type_1_exporter"/>
</dbReference>
<dbReference type="Proteomes" id="UP001549047">
    <property type="component" value="Unassembled WGS sequence"/>
</dbReference>
<evidence type="ECO:0000259" key="8">
    <source>
        <dbReference type="PROSITE" id="PS50893"/>
    </source>
</evidence>
<accession>A0ABV2J6Y6</accession>
<dbReference type="GO" id="GO:0005524">
    <property type="term" value="F:ATP binding"/>
    <property type="evidence" value="ECO:0007669"/>
    <property type="project" value="UniProtKB-KW"/>
</dbReference>
<feature type="transmembrane region" description="Helical" evidence="7">
    <location>
        <begin position="393"/>
        <end position="415"/>
    </location>
</feature>
<dbReference type="Pfam" id="PF00664">
    <property type="entry name" value="ABC_membrane"/>
    <property type="match status" value="1"/>
</dbReference>
<dbReference type="InterPro" id="IPR003593">
    <property type="entry name" value="AAA+_ATPase"/>
</dbReference>
<keyword evidence="3" id="KW-0547">Nucleotide-binding</keyword>
<feature type="transmembrane region" description="Helical" evidence="7">
    <location>
        <begin position="421"/>
        <end position="438"/>
    </location>
</feature>
<dbReference type="PROSITE" id="PS50893">
    <property type="entry name" value="ABC_TRANSPORTER_2"/>
    <property type="match status" value="1"/>
</dbReference>
<feature type="domain" description="ABC transmembrane type-1" evidence="9">
    <location>
        <begin position="171"/>
        <end position="430"/>
    </location>
</feature>
<dbReference type="InterPro" id="IPR005074">
    <property type="entry name" value="Peptidase_C39"/>
</dbReference>
<evidence type="ECO:0000256" key="6">
    <source>
        <dbReference type="ARBA" id="ARBA00023136"/>
    </source>
</evidence>
<organism evidence="11 12">
    <name type="scientific">Rhizobium aquaticum</name>
    <dbReference type="NCBI Taxonomy" id="1549636"/>
    <lineage>
        <taxon>Bacteria</taxon>
        <taxon>Pseudomonadati</taxon>
        <taxon>Pseudomonadota</taxon>
        <taxon>Alphaproteobacteria</taxon>
        <taxon>Hyphomicrobiales</taxon>
        <taxon>Rhizobiaceae</taxon>
        <taxon>Rhizobium/Agrobacterium group</taxon>
        <taxon>Rhizobium</taxon>
    </lineage>
</organism>
<evidence type="ECO:0000256" key="4">
    <source>
        <dbReference type="ARBA" id="ARBA00022840"/>
    </source>
</evidence>
<protein>
    <submittedName>
        <fullName evidence="11">ATP-binding cassette subfamily B protein RaxB</fullName>
    </submittedName>
</protein>
<comment type="caution">
    <text evidence="11">The sequence shown here is derived from an EMBL/GenBank/DDBJ whole genome shotgun (WGS) entry which is preliminary data.</text>
</comment>
<evidence type="ECO:0000256" key="1">
    <source>
        <dbReference type="ARBA" id="ARBA00004651"/>
    </source>
</evidence>
<feature type="domain" description="ABC transporter" evidence="8">
    <location>
        <begin position="483"/>
        <end position="711"/>
    </location>
</feature>
<dbReference type="SUPFAM" id="SSF90123">
    <property type="entry name" value="ABC transporter transmembrane region"/>
    <property type="match status" value="1"/>
</dbReference>
<dbReference type="PROSITE" id="PS50990">
    <property type="entry name" value="PEPTIDASE_C39"/>
    <property type="match status" value="1"/>
</dbReference>
<dbReference type="InterPro" id="IPR036640">
    <property type="entry name" value="ABC1_TM_sf"/>
</dbReference>
<evidence type="ECO:0000313" key="12">
    <source>
        <dbReference type="Proteomes" id="UP001549047"/>
    </source>
</evidence>
<dbReference type="PANTHER" id="PTHR24221:SF606">
    <property type="entry name" value="COLICIN V SECRETION-PROCESSING ATP-BINDING PROTEIN"/>
    <property type="match status" value="1"/>
</dbReference>
<keyword evidence="5 7" id="KW-1133">Transmembrane helix</keyword>
<sequence>MRLPFFSGKPTVHTVLQNEAQECGLACMAMIANAYGHNVNMPYMRSVHQVSGGGMSLAELYNLAGVFGFDARGLAVQNTDEMDALKLPAILHWEGQHYVVLERISGGRFYIQDPSIGPRAFDRDDFERYFSGVVLELEPRIAMDKIAAKDGLTFWDVVKSTNGFREAVRRILIVSTAVGILALATPILLQISLDFVLPQSDIDLLGVLTIGLCALLLFEAVGRWLRDVIILRTSVGMQVQFTRSVVGHGLRLPLRYFEARHPGDFVTRMESIDQVKAFASDGLVRSIADAFVSVLSVALMFYYSTSMTLMVLATLVLAIGARALYMARTRDATNESLAARTVEVSTLLDGLDRISTIKAHNVSGRFEQRWFEKMARFASRDFLSRKLQIDAQLLIHIVVMAGTVATLYAGVAAVLTNKMTIGMLYAFFALRGTFFLMADTLTVNLMHLTVIGSHVRRLEDVIQADPEMASGATAIRKTIRKDVTIKDVSISFGRDERPVVVNAGLTVDVERNERIAIIGESGSGKSSLLKVIASVADPTSGSVLVDGQPLSRFGLIEYRNNIGAVFAEDGLFQATIVENVSMFDPDVPLDRVQEALELVGLTSEIDALPQGLATIVANNNTLLSTGQRRRLLAARVICRKPKLMLFDEITANLDARTEHALLEAICPLPGAKVFVTHSERLLDYVDRAYRLKDGKLEPVDVQQAGAKRAAE</sequence>
<feature type="transmembrane region" description="Helical" evidence="7">
    <location>
        <begin position="309"/>
        <end position="327"/>
    </location>
</feature>
<evidence type="ECO:0000259" key="10">
    <source>
        <dbReference type="PROSITE" id="PS50990"/>
    </source>
</evidence>
<keyword evidence="2 7" id="KW-0812">Transmembrane</keyword>
<dbReference type="Pfam" id="PF03412">
    <property type="entry name" value="Peptidase_C39"/>
    <property type="match status" value="1"/>
</dbReference>
<feature type="domain" description="Peptidase C39" evidence="10">
    <location>
        <begin position="17"/>
        <end position="137"/>
    </location>
</feature>
<gene>
    <name evidence="11" type="ORF">ABID16_004027</name>
</gene>
<evidence type="ECO:0000256" key="5">
    <source>
        <dbReference type="ARBA" id="ARBA00022989"/>
    </source>
</evidence>
<feature type="transmembrane region" description="Helical" evidence="7">
    <location>
        <begin position="171"/>
        <end position="192"/>
    </location>
</feature>
<evidence type="ECO:0000259" key="9">
    <source>
        <dbReference type="PROSITE" id="PS50929"/>
    </source>
</evidence>
<keyword evidence="6 7" id="KW-0472">Membrane</keyword>
<dbReference type="InterPro" id="IPR027417">
    <property type="entry name" value="P-loop_NTPase"/>
</dbReference>
<dbReference type="Gene3D" id="3.40.50.300">
    <property type="entry name" value="P-loop containing nucleotide triphosphate hydrolases"/>
    <property type="match status" value="1"/>
</dbReference>
<dbReference type="EMBL" id="JBEPMB010000008">
    <property type="protein sequence ID" value="MET3615680.1"/>
    <property type="molecule type" value="Genomic_DNA"/>
</dbReference>
<dbReference type="Pfam" id="PF00005">
    <property type="entry name" value="ABC_tran"/>
    <property type="match status" value="1"/>
</dbReference>
<dbReference type="PROSITE" id="PS50929">
    <property type="entry name" value="ABC_TM1F"/>
    <property type="match status" value="1"/>
</dbReference>
<comment type="subcellular location">
    <subcellularLocation>
        <location evidence="1">Cell membrane</location>
        <topology evidence="1">Multi-pass membrane protein</topology>
    </subcellularLocation>
</comment>
<feature type="transmembrane region" description="Helical" evidence="7">
    <location>
        <begin position="204"/>
        <end position="225"/>
    </location>
</feature>
<dbReference type="PANTHER" id="PTHR24221">
    <property type="entry name" value="ATP-BINDING CASSETTE SUB-FAMILY B"/>
    <property type="match status" value="1"/>
</dbReference>
<dbReference type="InterPro" id="IPR011527">
    <property type="entry name" value="ABC1_TM_dom"/>
</dbReference>
<keyword evidence="12" id="KW-1185">Reference proteome</keyword>
<reference evidence="11 12" key="1">
    <citation type="submission" date="2024-06" db="EMBL/GenBank/DDBJ databases">
        <title>Genomic Encyclopedia of Type Strains, Phase IV (KMG-IV): sequencing the most valuable type-strain genomes for metagenomic binning, comparative biology and taxonomic classification.</title>
        <authorList>
            <person name="Goeker M."/>
        </authorList>
    </citation>
    <scope>NUCLEOTIDE SEQUENCE [LARGE SCALE GENOMIC DNA]</scope>
    <source>
        <strain evidence="11 12">DSM 29780</strain>
    </source>
</reference>
<dbReference type="Gene3D" id="3.90.70.10">
    <property type="entry name" value="Cysteine proteinases"/>
    <property type="match status" value="1"/>
</dbReference>
<dbReference type="Gene3D" id="1.20.1560.10">
    <property type="entry name" value="ABC transporter type 1, transmembrane domain"/>
    <property type="match status" value="1"/>
</dbReference>